<evidence type="ECO:0000256" key="1">
    <source>
        <dbReference type="SAM" id="MobiDB-lite"/>
    </source>
</evidence>
<evidence type="ECO:0000313" key="2">
    <source>
        <dbReference type="EMBL" id="MBE2888220.1"/>
    </source>
</evidence>
<reference evidence="2 3" key="1">
    <citation type="submission" date="2020-10" db="EMBL/GenBank/DDBJ databases">
        <title>Investigation of anaerobic biodegradation of phenanthrene by a sulfate-dependent Geobacter anodireducens strain PheS2.</title>
        <authorList>
            <person name="Zhang Z."/>
        </authorList>
    </citation>
    <scope>NUCLEOTIDE SEQUENCE [LARGE SCALE GENOMIC DNA]</scope>
    <source>
        <strain evidence="2 3">PheS2</strain>
    </source>
</reference>
<keyword evidence="3" id="KW-1185">Reference proteome</keyword>
<name>A0ABR9NVC5_9BACT</name>
<sequence length="88" mass="9224">MSGRTCKDTPGDYRWSSSLGGRTRERRAHVEISSVTSGISVARTAESSVLVADTVLESQKLEGRAAVTLIRGAGAVAGSAGERIDVYV</sequence>
<feature type="compositionally biased region" description="Basic and acidic residues" evidence="1">
    <location>
        <begin position="1"/>
        <end position="11"/>
    </location>
</feature>
<dbReference type="EMBL" id="JADBFD010000011">
    <property type="protein sequence ID" value="MBE2888220.1"/>
    <property type="molecule type" value="Genomic_DNA"/>
</dbReference>
<proteinExistence type="predicted"/>
<evidence type="ECO:0000313" key="3">
    <source>
        <dbReference type="Proteomes" id="UP000618926"/>
    </source>
</evidence>
<feature type="region of interest" description="Disordered" evidence="1">
    <location>
        <begin position="1"/>
        <end position="23"/>
    </location>
</feature>
<comment type="caution">
    <text evidence="2">The sequence shown here is derived from an EMBL/GenBank/DDBJ whole genome shotgun (WGS) entry which is preliminary data.</text>
</comment>
<gene>
    <name evidence="2" type="ORF">IIE05_09585</name>
</gene>
<protein>
    <submittedName>
        <fullName evidence="2">Uncharacterized protein</fullName>
    </submittedName>
</protein>
<dbReference type="Proteomes" id="UP000618926">
    <property type="component" value="Unassembled WGS sequence"/>
</dbReference>
<accession>A0ABR9NVC5</accession>
<organism evidence="2 3">
    <name type="scientific">Geobacter anodireducens</name>
    <dbReference type="NCBI Taxonomy" id="1340425"/>
    <lineage>
        <taxon>Bacteria</taxon>
        <taxon>Pseudomonadati</taxon>
        <taxon>Thermodesulfobacteriota</taxon>
        <taxon>Desulfuromonadia</taxon>
        <taxon>Geobacterales</taxon>
        <taxon>Geobacteraceae</taxon>
        <taxon>Geobacter</taxon>
    </lineage>
</organism>